<dbReference type="AlphaFoldDB" id="A0A239D106"/>
<proteinExistence type="predicted"/>
<protein>
    <submittedName>
        <fullName evidence="1">Uncharacterized protein</fullName>
    </submittedName>
</protein>
<keyword evidence="2" id="KW-1185">Reference proteome</keyword>
<dbReference type="OrthoDB" id="3245799at2"/>
<evidence type="ECO:0000313" key="2">
    <source>
        <dbReference type="Proteomes" id="UP000198282"/>
    </source>
</evidence>
<reference evidence="1 2" key="1">
    <citation type="submission" date="2017-06" db="EMBL/GenBank/DDBJ databases">
        <authorList>
            <person name="Kim H.J."/>
            <person name="Triplett B.A."/>
        </authorList>
    </citation>
    <scope>NUCLEOTIDE SEQUENCE [LARGE SCALE GENOMIC DNA]</scope>
    <source>
        <strain evidence="1 2">CGMCC 4.2132</strain>
    </source>
</reference>
<gene>
    <name evidence="1" type="ORF">SAMN05216276_1006195</name>
</gene>
<name>A0A239D106_9ACTN</name>
<sequence>MTVISDSPTDYDRVRDLVTARRTRDLADHVLGLSEDRRAEVARRLPELRKELREAADRRAMRRWMLDLDDEGEGNETEWDEGDPESGDGIGGYGEALRVAGAGTLSGAAAAVTWLTRREFTGPQSGTDEVLRVLTVRPAAWQADAAARLAGRIRTADDRNAPLALALLRACGATPPEHDPLVSAWLRGRPSADDPLIGPLLPRIFEAEGVGRILREERLEPRPTRWLALIGRLQLAGRVSRADLLDGCLRRFLRGGDAAGLRFFVRLHRMLDPTPQEVAARTRDYLRLLPAAPGTVAELALAQLRLVGPHESADVAEAIGALTFRPEAKLALAGLRWLEEEMPPATEAAPALAAAFGHASYEVQGRAARLALRHAITLAPAGQILAEAVPLLPAALGSRVAAVFGGDVAEPEKRDIHPAAAHALRARAVPGAHRAAGMERVRVDGGRAVAGGVRRAGRR</sequence>
<evidence type="ECO:0000313" key="1">
    <source>
        <dbReference type="EMBL" id="SNS25899.1"/>
    </source>
</evidence>
<dbReference type="RefSeq" id="WP_089206710.1">
    <property type="nucleotide sequence ID" value="NZ_FZOD01000006.1"/>
</dbReference>
<dbReference type="EMBL" id="FZOD01000006">
    <property type="protein sequence ID" value="SNS25899.1"/>
    <property type="molecule type" value="Genomic_DNA"/>
</dbReference>
<organism evidence="1 2">
    <name type="scientific">Streptosporangium subroseum</name>
    <dbReference type="NCBI Taxonomy" id="106412"/>
    <lineage>
        <taxon>Bacteria</taxon>
        <taxon>Bacillati</taxon>
        <taxon>Actinomycetota</taxon>
        <taxon>Actinomycetes</taxon>
        <taxon>Streptosporangiales</taxon>
        <taxon>Streptosporangiaceae</taxon>
        <taxon>Streptosporangium</taxon>
    </lineage>
</organism>
<dbReference type="Proteomes" id="UP000198282">
    <property type="component" value="Unassembled WGS sequence"/>
</dbReference>
<accession>A0A239D106</accession>